<gene>
    <name evidence="1" type="ORF">BJY16_007297</name>
</gene>
<dbReference type="Proteomes" id="UP000546162">
    <property type="component" value="Unassembled WGS sequence"/>
</dbReference>
<dbReference type="EMBL" id="JACHNB010000001">
    <property type="protein sequence ID" value="MBB4743838.1"/>
    <property type="molecule type" value="Genomic_DNA"/>
</dbReference>
<comment type="caution">
    <text evidence="1">The sequence shown here is derived from an EMBL/GenBank/DDBJ whole genome shotgun (WGS) entry which is preliminary data.</text>
</comment>
<name>A0A7W7MB84_9ACTN</name>
<evidence type="ECO:0000313" key="2">
    <source>
        <dbReference type="Proteomes" id="UP000546162"/>
    </source>
</evidence>
<organism evidence="1 2">
    <name type="scientific">Actinoplanes octamycinicus</name>
    <dbReference type="NCBI Taxonomy" id="135948"/>
    <lineage>
        <taxon>Bacteria</taxon>
        <taxon>Bacillati</taxon>
        <taxon>Actinomycetota</taxon>
        <taxon>Actinomycetes</taxon>
        <taxon>Micromonosporales</taxon>
        <taxon>Micromonosporaceae</taxon>
        <taxon>Actinoplanes</taxon>
    </lineage>
</organism>
<sequence>MFIVLLRFAENRGAAAQHMAGHQAWIRQGLEDGVFLLTGSIQPGLGGVVPAHGMDRAGAERRVAADPFVAERVVEAEIIEVAPGMADKRLDFLLS</sequence>
<dbReference type="PANTHER" id="PTHR37828">
    <property type="entry name" value="GSR2449 PROTEIN"/>
    <property type="match status" value="1"/>
</dbReference>
<dbReference type="SUPFAM" id="SSF54909">
    <property type="entry name" value="Dimeric alpha+beta barrel"/>
    <property type="match status" value="1"/>
</dbReference>
<protein>
    <submittedName>
        <fullName evidence="1">Uncharacterized protein YciI</fullName>
    </submittedName>
</protein>
<dbReference type="AlphaFoldDB" id="A0A7W7MB84"/>
<dbReference type="PANTHER" id="PTHR37828:SF1">
    <property type="entry name" value="YCII-RELATED DOMAIN-CONTAINING PROTEIN"/>
    <property type="match status" value="1"/>
</dbReference>
<reference evidence="1 2" key="1">
    <citation type="submission" date="2020-08" db="EMBL/GenBank/DDBJ databases">
        <title>Sequencing the genomes of 1000 actinobacteria strains.</title>
        <authorList>
            <person name="Klenk H.-P."/>
        </authorList>
    </citation>
    <scope>NUCLEOTIDE SEQUENCE [LARGE SCALE GENOMIC DNA]</scope>
    <source>
        <strain evidence="1 2">DSM 45809</strain>
    </source>
</reference>
<accession>A0A7W7MB84</accession>
<dbReference type="InterPro" id="IPR011008">
    <property type="entry name" value="Dimeric_a/b-barrel"/>
</dbReference>
<keyword evidence="2" id="KW-1185">Reference proteome</keyword>
<evidence type="ECO:0000313" key="1">
    <source>
        <dbReference type="EMBL" id="MBB4743838.1"/>
    </source>
</evidence>
<proteinExistence type="predicted"/>
<dbReference type="RefSeq" id="WP_185044084.1">
    <property type="nucleotide sequence ID" value="NZ_BAABFG010000005.1"/>
</dbReference>